<dbReference type="NCBIfam" id="TIGR00437">
    <property type="entry name" value="feoB"/>
    <property type="match status" value="1"/>
</dbReference>
<feature type="binding site" evidence="16">
    <location>
        <position position="23"/>
    </location>
    <ligand>
        <name>Mg(2+)</name>
        <dbReference type="ChEBI" id="CHEBI:18420"/>
        <label>2</label>
    </ligand>
</feature>
<feature type="transmembrane region" description="Helical" evidence="17">
    <location>
        <begin position="548"/>
        <end position="569"/>
    </location>
</feature>
<protein>
    <recommendedName>
        <fullName evidence="14 17">Ferrous iron transport protein B</fullName>
    </recommendedName>
</protein>
<evidence type="ECO:0000313" key="19">
    <source>
        <dbReference type="Proteomes" id="UP000031847"/>
    </source>
</evidence>
<dbReference type="InterPro" id="IPR030389">
    <property type="entry name" value="G_FEOB_dom"/>
</dbReference>
<feature type="transmembrane region" description="Helical" evidence="17">
    <location>
        <begin position="681"/>
        <end position="698"/>
    </location>
</feature>
<feature type="transmembrane region" description="Helical" evidence="17">
    <location>
        <begin position="518"/>
        <end position="536"/>
    </location>
</feature>
<dbReference type="CDD" id="cd01879">
    <property type="entry name" value="FeoB"/>
    <property type="match status" value="1"/>
</dbReference>
<keyword evidence="16" id="KW-0479">Metal-binding</keyword>
<reference evidence="18 19" key="1">
    <citation type="submission" date="2015-01" db="EMBL/GenBank/DDBJ databases">
        <title>Lactococcus lactis subsp.lactis JCM 5805 whole genome shotgun sequence.</title>
        <authorList>
            <person name="Fujii T."/>
            <person name="Tomita Y."/>
            <person name="Ikushima S."/>
            <person name="Fujiwara D."/>
        </authorList>
    </citation>
    <scope>NUCLEOTIDE SEQUENCE [LARGE SCALE GENOMIC DNA]</scope>
    <source>
        <strain evidence="18 19">JCM 5805</strain>
    </source>
</reference>
<feature type="transmembrane region" description="Helical" evidence="17">
    <location>
        <begin position="459"/>
        <end position="479"/>
    </location>
</feature>
<dbReference type="InterPro" id="IPR003373">
    <property type="entry name" value="Fe2_transport_prot-B"/>
</dbReference>
<comment type="caution">
    <text evidence="18">The sequence shown here is derived from an EMBL/GenBank/DDBJ whole genome shotgun (WGS) entry which is preliminary data.</text>
</comment>
<feature type="transmembrane region" description="Helical" evidence="17">
    <location>
        <begin position="648"/>
        <end position="669"/>
    </location>
</feature>
<dbReference type="GO" id="GO:0005525">
    <property type="term" value="F:GTP binding"/>
    <property type="evidence" value="ECO:0007669"/>
    <property type="project" value="UniProtKB-KW"/>
</dbReference>
<evidence type="ECO:0000256" key="11">
    <source>
        <dbReference type="ARBA" id="ARBA00023065"/>
    </source>
</evidence>
<feature type="transmembrane region" description="Helical" evidence="17">
    <location>
        <begin position="576"/>
        <end position="597"/>
    </location>
</feature>
<dbReference type="InterPro" id="IPR050860">
    <property type="entry name" value="FeoB_GTPase"/>
</dbReference>
<evidence type="ECO:0000256" key="17">
    <source>
        <dbReference type="RuleBase" id="RU362098"/>
    </source>
</evidence>
<keyword evidence="7 17" id="KW-0812">Transmembrane</keyword>
<dbReference type="GO" id="GO:0005886">
    <property type="term" value="C:plasma membrane"/>
    <property type="evidence" value="ECO:0007669"/>
    <property type="project" value="UniProtKB-SubCell"/>
</dbReference>
<evidence type="ECO:0000256" key="16">
    <source>
        <dbReference type="PIRSR" id="PIRSR603373-2"/>
    </source>
</evidence>
<evidence type="ECO:0000256" key="2">
    <source>
        <dbReference type="ARBA" id="ARBA00004429"/>
    </source>
</evidence>
<dbReference type="Proteomes" id="UP000031847">
    <property type="component" value="Unassembled WGS sequence"/>
</dbReference>
<dbReference type="EMBL" id="BBSI01000040">
    <property type="protein sequence ID" value="GAM81688.1"/>
    <property type="molecule type" value="Genomic_DNA"/>
</dbReference>
<dbReference type="SUPFAM" id="SSF52540">
    <property type="entry name" value="P-loop containing nucleoside triphosphate hydrolases"/>
    <property type="match status" value="1"/>
</dbReference>
<evidence type="ECO:0000256" key="3">
    <source>
        <dbReference type="ARBA" id="ARBA00022448"/>
    </source>
</evidence>
<dbReference type="InterPro" id="IPR011640">
    <property type="entry name" value="Fe2_transport_prot_B_C"/>
</dbReference>
<evidence type="ECO:0000256" key="5">
    <source>
        <dbReference type="ARBA" id="ARBA00022496"/>
    </source>
</evidence>
<evidence type="ECO:0000256" key="7">
    <source>
        <dbReference type="ARBA" id="ARBA00022692"/>
    </source>
</evidence>
<keyword evidence="8 15" id="KW-0547">Nucleotide-binding</keyword>
<feature type="binding site" evidence="15">
    <location>
        <begin position="113"/>
        <end position="116"/>
    </location>
    <ligand>
        <name>GTP</name>
        <dbReference type="ChEBI" id="CHEBI:37565"/>
        <label>1</label>
    </ligand>
</feature>
<dbReference type="Pfam" id="PF17910">
    <property type="entry name" value="FeoB_Cyto"/>
    <property type="match status" value="1"/>
</dbReference>
<comment type="similarity">
    <text evidence="17">Belongs to the TRAFAC class TrmE-Era-EngA-EngB-Septin-like GTPase superfamily. FeoB GTPase (TC 9.A.8) family.</text>
</comment>
<evidence type="ECO:0000256" key="9">
    <source>
        <dbReference type="ARBA" id="ARBA00022989"/>
    </source>
</evidence>
<organism evidence="18 19">
    <name type="scientific">Lactococcus lactis subsp. lactis</name>
    <name type="common">Streptococcus lactis</name>
    <dbReference type="NCBI Taxonomy" id="1360"/>
    <lineage>
        <taxon>Bacteria</taxon>
        <taxon>Bacillati</taxon>
        <taxon>Bacillota</taxon>
        <taxon>Bacilli</taxon>
        <taxon>Lactobacillales</taxon>
        <taxon>Streptococcaceae</taxon>
        <taxon>Lactococcus</taxon>
    </lineage>
</organism>
<evidence type="ECO:0000256" key="4">
    <source>
        <dbReference type="ARBA" id="ARBA00022475"/>
    </source>
</evidence>
<dbReference type="PROSITE" id="PS51711">
    <property type="entry name" value="G_FEOB"/>
    <property type="match status" value="1"/>
</dbReference>
<comment type="subcellular location">
    <subcellularLocation>
        <location evidence="2">Cell inner membrane</location>
        <topology evidence="2">Multi-pass membrane protein</topology>
    </subcellularLocation>
    <subcellularLocation>
        <location evidence="17">Cell membrane</location>
        <topology evidence="17">Multi-pass membrane protein</topology>
    </subcellularLocation>
</comment>
<sequence>MKIIALLGNPNSGKTSIFNQLTGSNQQVGNWPGVTVEKKSGFYRKDKSICIQDLPGLYSLSPYSLDEQVARDFLTKTPPDALINIVDSTNLERSLYLTLQLMELGIPMVLALNMSDLLAGQGKKIDIEKLSYSLGIPVVTTSAIKNKGLDEVVKVALKSHESQPLDYDHRLEGALSEIGKVTGFTNRFEQIKVFEGDKLLLAGETDKALSQQVPTDNSQAGLSAKQLAEIEEIVSITEKLMADDRESIIVNERYDLIGHIVQLCVTQTETGKINLTDRIDQIITHKWLGLPIFVFIMWLVYFISIQTVGTAATDWLNDVFFGQWLPDLIANGMNALAVTPWVQDLVLNGVVAGIGAILGFVPQIFVLFLLLGILEDSGYMARVAFVMDRIFRRFGLSGKSFIPMLIASGCGVPGIMATRTIEQERDRKITIMVTTFMPCSAKLPIIALVSGAFFPHASWVAPSAYFLGMSMIILSGIILKKTRMFSGDTSAFIMELPAYHLPYAMTVLKYAFDRAFSFVKRAGTIIFAMNVLIWFTSNYNWTLAHVDASQSILADVGKVVAVIFAPLGFGEWRATVATITGLIAKETIVGTMGVLFAHNSSDSHQLWSAVQATYTPLSAYSLLVFNLLCAPCVAAISTIYKEMGDVRWTLRAVGFQTLVAYSMSFIIYQLDSLFSSQNFDVFSLLALIVLSVGLYFIFRKGKGLTYELS</sequence>
<keyword evidence="16" id="KW-0460">Magnesium</keyword>
<evidence type="ECO:0000256" key="6">
    <source>
        <dbReference type="ARBA" id="ARBA00022519"/>
    </source>
</evidence>
<dbReference type="Gene3D" id="3.40.50.300">
    <property type="entry name" value="P-loop containing nucleotide triphosphate hydrolases"/>
    <property type="match status" value="1"/>
</dbReference>
<feature type="binding site" evidence="16">
    <location>
        <position position="19"/>
    </location>
    <ligand>
        <name>Mg(2+)</name>
        <dbReference type="ChEBI" id="CHEBI:18420"/>
        <label>2</label>
    </ligand>
</feature>
<feature type="binding site" evidence="16">
    <location>
        <position position="22"/>
    </location>
    <ligand>
        <name>Mg(2+)</name>
        <dbReference type="ChEBI" id="CHEBI:18420"/>
        <label>1</label>
    </ligand>
</feature>
<dbReference type="Pfam" id="PF07664">
    <property type="entry name" value="FeoB_C"/>
    <property type="match status" value="1"/>
</dbReference>
<dbReference type="Pfam" id="PF02421">
    <property type="entry name" value="FeoB_N"/>
    <property type="match status" value="1"/>
</dbReference>
<evidence type="ECO:0000256" key="15">
    <source>
        <dbReference type="PIRSR" id="PIRSR603373-1"/>
    </source>
</evidence>
<feature type="transmembrane region" description="Helical" evidence="17">
    <location>
        <begin position="617"/>
        <end position="636"/>
    </location>
</feature>
<keyword evidence="11" id="KW-0406">Ion transport</keyword>
<evidence type="ECO:0000313" key="18">
    <source>
        <dbReference type="EMBL" id="GAM81688.1"/>
    </source>
</evidence>
<feature type="binding site" evidence="15">
    <location>
        <begin position="8"/>
        <end position="15"/>
    </location>
    <ligand>
        <name>GTP</name>
        <dbReference type="ChEBI" id="CHEBI:37565"/>
        <label>1</label>
    </ligand>
</feature>
<gene>
    <name evidence="18" type="ORF">JCM5805K_2812</name>
</gene>
<dbReference type="PANTHER" id="PTHR43185">
    <property type="entry name" value="FERROUS IRON TRANSPORT PROTEIN B"/>
    <property type="match status" value="1"/>
</dbReference>
<evidence type="ECO:0000256" key="8">
    <source>
        <dbReference type="ARBA" id="ARBA00022741"/>
    </source>
</evidence>
<dbReference type="GO" id="GO:0046872">
    <property type="term" value="F:metal ion binding"/>
    <property type="evidence" value="ECO:0007669"/>
    <property type="project" value="UniProtKB-KW"/>
</dbReference>
<feature type="transmembrane region" description="Helical" evidence="17">
    <location>
        <begin position="349"/>
        <end position="374"/>
    </location>
</feature>
<dbReference type="Pfam" id="PF07670">
    <property type="entry name" value="Gate"/>
    <property type="match status" value="2"/>
</dbReference>
<dbReference type="InterPro" id="IPR011642">
    <property type="entry name" value="Gate_dom"/>
</dbReference>
<feature type="binding site" evidence="15">
    <location>
        <begin position="53"/>
        <end position="56"/>
    </location>
    <ligand>
        <name>GTP</name>
        <dbReference type="ChEBI" id="CHEBI:37565"/>
        <label>1</label>
    </ligand>
</feature>
<keyword evidence="10 17" id="KW-0408">Iron</keyword>
<keyword evidence="4" id="KW-1003">Cell membrane</keyword>
<evidence type="ECO:0000256" key="14">
    <source>
        <dbReference type="NCBIfam" id="TIGR00437"/>
    </source>
</evidence>
<evidence type="ECO:0000256" key="10">
    <source>
        <dbReference type="ARBA" id="ARBA00023004"/>
    </source>
</evidence>
<dbReference type="InterPro" id="IPR041069">
    <property type="entry name" value="FeoB_Cyto"/>
</dbReference>
<evidence type="ECO:0000256" key="12">
    <source>
        <dbReference type="ARBA" id="ARBA00023134"/>
    </source>
</evidence>
<comment type="function">
    <text evidence="1 17">Probable transporter of a GTP-driven Fe(2+) uptake system.</text>
</comment>
<dbReference type="GO" id="GO:0015093">
    <property type="term" value="F:ferrous iron transmembrane transporter activity"/>
    <property type="evidence" value="ECO:0007669"/>
    <property type="project" value="UniProtKB-UniRule"/>
</dbReference>
<accession>A0A0B8R359</accession>
<keyword evidence="5 17" id="KW-0410">Iron transport</keyword>
<dbReference type="AlphaFoldDB" id="A0A0B8R359"/>
<dbReference type="PANTHER" id="PTHR43185:SF1">
    <property type="entry name" value="FE(2+) TRANSPORTER FEOB"/>
    <property type="match status" value="1"/>
</dbReference>
<evidence type="ECO:0000256" key="1">
    <source>
        <dbReference type="ARBA" id="ARBA00003926"/>
    </source>
</evidence>
<dbReference type="PATRIC" id="fig|1360.96.peg.27"/>
<dbReference type="Gene3D" id="1.10.287.1770">
    <property type="match status" value="1"/>
</dbReference>
<dbReference type="InterPro" id="IPR027417">
    <property type="entry name" value="P-loop_NTPase"/>
</dbReference>
<name>A0A0B8R359_LACLL</name>
<proteinExistence type="inferred from homology"/>
<evidence type="ECO:0000256" key="13">
    <source>
        <dbReference type="ARBA" id="ARBA00023136"/>
    </source>
</evidence>
<keyword evidence="3 17" id="KW-0813">Transport</keyword>
<keyword evidence="13 17" id="KW-0472">Membrane</keyword>
<feature type="transmembrane region" description="Helical" evidence="17">
    <location>
        <begin position="394"/>
        <end position="417"/>
    </location>
</feature>
<feature type="binding site" evidence="15">
    <location>
        <begin position="33"/>
        <end position="37"/>
    </location>
    <ligand>
        <name>GTP</name>
        <dbReference type="ChEBI" id="CHEBI:37565"/>
        <label>1</label>
    </ligand>
</feature>
<keyword evidence="6" id="KW-0997">Cell inner membrane</keyword>
<feature type="transmembrane region" description="Helical" evidence="17">
    <location>
        <begin position="287"/>
        <end position="304"/>
    </location>
</feature>
<dbReference type="RefSeq" id="WP_023190052.1">
    <property type="nucleotide sequence ID" value="NZ_BAABQR010000003.1"/>
</dbReference>
<keyword evidence="9 17" id="KW-1133">Transmembrane helix</keyword>
<dbReference type="FunFam" id="3.40.50.300:FF:000426">
    <property type="entry name" value="Ferrous iron transport protein B"/>
    <property type="match status" value="1"/>
</dbReference>
<keyword evidence="12 15" id="KW-0342">GTP-binding</keyword>